<dbReference type="RefSeq" id="WP_035113648.1">
    <property type="nucleotide sequence ID" value="NZ_CP047046.1"/>
</dbReference>
<dbReference type="PANTHER" id="PTHR40765">
    <property type="entry name" value="ESX-2 SECRETION SYSTEM ATPASE ECCB2"/>
    <property type="match status" value="1"/>
</dbReference>
<accession>A0A0A2DLY1</accession>
<dbReference type="AlphaFoldDB" id="A0A0A2DLY1"/>
<dbReference type="Proteomes" id="UP000030145">
    <property type="component" value="Unassembled WGS sequence"/>
</dbReference>
<proteinExistence type="predicted"/>
<name>A0A0A2DLY1_9CORY</name>
<dbReference type="PANTHER" id="PTHR40765:SF2">
    <property type="entry name" value="ESX-2 SECRETION SYSTEM ATPASE ECCB2"/>
    <property type="match status" value="1"/>
</dbReference>
<evidence type="ECO:0000313" key="3">
    <source>
        <dbReference type="Proteomes" id="UP000030145"/>
    </source>
</evidence>
<dbReference type="GO" id="GO:0005576">
    <property type="term" value="C:extracellular region"/>
    <property type="evidence" value="ECO:0007669"/>
    <property type="project" value="TreeGrafter"/>
</dbReference>
<keyword evidence="1" id="KW-0472">Membrane</keyword>
<reference evidence="2 3" key="1">
    <citation type="submission" date="2014-10" db="EMBL/GenBank/DDBJ databases">
        <title>Whole Genome sequence of Corynebacterium auriscanis strain CIP 106629.</title>
        <authorList>
            <person name="Hassan S.S."/>
            <person name="Jamal S.B."/>
            <person name="Tiwari S."/>
            <person name="Oliveira L.D.C."/>
            <person name="Souza F."/>
            <person name="Mariano D.C."/>
            <person name="Almeida S."/>
            <person name="Dorella F."/>
            <person name="Pereira F."/>
            <person name="Carvalho A."/>
            <person name="Leal C.A."/>
            <person name="Soares S.D.C."/>
            <person name="Figueiredo H.C."/>
            <person name="Silva A."/>
            <person name="Azevedo V.A."/>
        </authorList>
    </citation>
    <scope>NUCLEOTIDE SEQUENCE [LARGE SCALE GENOMIC DNA]</scope>
    <source>
        <strain evidence="2 3">CIP 106629</strain>
    </source>
</reference>
<dbReference type="InterPro" id="IPR044857">
    <property type="entry name" value="T7SS_EccB_R1"/>
</dbReference>
<evidence type="ECO:0000313" key="2">
    <source>
        <dbReference type="EMBL" id="KGM18904.1"/>
    </source>
</evidence>
<dbReference type="EMBL" id="JRVJ01000004">
    <property type="protein sequence ID" value="KGM18904.1"/>
    <property type="molecule type" value="Genomic_DNA"/>
</dbReference>
<keyword evidence="1" id="KW-1133">Transmembrane helix</keyword>
<feature type="transmembrane region" description="Helical" evidence="1">
    <location>
        <begin position="40"/>
        <end position="61"/>
    </location>
</feature>
<dbReference type="GeneID" id="300553588"/>
<evidence type="ECO:0000256" key="1">
    <source>
        <dbReference type="SAM" id="Phobius"/>
    </source>
</evidence>
<comment type="caution">
    <text evidence="2">The sequence shown here is derived from an EMBL/GenBank/DDBJ whole genome shotgun (WGS) entry which is preliminary data.</text>
</comment>
<evidence type="ECO:0008006" key="4">
    <source>
        <dbReference type="Google" id="ProtNLM"/>
    </source>
</evidence>
<keyword evidence="1" id="KW-0812">Transmembrane</keyword>
<dbReference type="Gene3D" id="3.30.2390.20">
    <property type="entry name" value="Type VII secretion system EccB, repeat 1 domain"/>
    <property type="match status" value="1"/>
</dbReference>
<keyword evidence="3" id="KW-1185">Reference proteome</keyword>
<gene>
    <name evidence="2" type="ORF">MA47_04700</name>
</gene>
<organism evidence="2 3">
    <name type="scientific">Corynebacterium auriscanis</name>
    <dbReference type="NCBI Taxonomy" id="99807"/>
    <lineage>
        <taxon>Bacteria</taxon>
        <taxon>Bacillati</taxon>
        <taxon>Actinomycetota</taxon>
        <taxon>Actinomycetes</taxon>
        <taxon>Mycobacteriales</taxon>
        <taxon>Corynebacteriaceae</taxon>
        <taxon>Corynebacterium</taxon>
    </lineage>
</organism>
<dbReference type="InterPro" id="IPR007795">
    <property type="entry name" value="T7SS_EccB"/>
</dbReference>
<dbReference type="NCBIfam" id="TIGR03919">
    <property type="entry name" value="T7SS_EccB"/>
    <property type="match status" value="1"/>
</dbReference>
<protein>
    <recommendedName>
        <fullName evidence="4">Type VII secretion protein EccB</fullName>
    </recommendedName>
</protein>
<sequence length="411" mass="43301">MRTTGLQVSGVGFLLRRLELALVMGDPRMAHDPLRSQRRAIAVGVLMSMLVAGGAVMLALLRPQPAVDEAVLAQDEAGGLYVRLGEAFHPVTNVASARLVARQPVEPTHSTFQQIQKFPHGPAIGVPAAPELVQSPGGAWMVCDGGRVEVAPEAQTFASGVLRGPSGVWLVHGTQRAKVDDQTARLLGVPEHNVTRPVVQQFDRLPDLTAGVLRKHIPTGLPEPFDRTGRLLQADDRVFLTLRGGVVELKGPRRTYAEAIIGVPARRVSLAEVLAQPSVRPGPRSLGIIPDTDAPFAPAGRLCAGQDGLTRPVGSFSSIPDAPEVSFSGPRGTSVLSTERGLALVSETGVRYGVGSHADLAALGFRDPVQVPWRVIAGLPDGGLLSEDNARATTATITASAKTAESPMATR</sequence>
<dbReference type="Pfam" id="PF05108">
    <property type="entry name" value="T7SS_ESX1_EccB"/>
    <property type="match status" value="2"/>
</dbReference>